<keyword evidence="14" id="KW-1185">Reference proteome</keyword>
<dbReference type="GO" id="GO:0008270">
    <property type="term" value="F:zinc ion binding"/>
    <property type="evidence" value="ECO:0007669"/>
    <property type="project" value="UniProtKB-KW"/>
</dbReference>
<dbReference type="PANTHER" id="PTHR46144">
    <property type="entry name" value="ZINC FINGER PROTEIN 385B-LIKE"/>
    <property type="match status" value="1"/>
</dbReference>
<dbReference type="PROSITE" id="PS00028">
    <property type="entry name" value="ZINC_FINGER_C2H2_1"/>
    <property type="match status" value="1"/>
</dbReference>
<dbReference type="Pfam" id="PF12874">
    <property type="entry name" value="zf-met"/>
    <property type="match status" value="1"/>
</dbReference>
<keyword evidence="3" id="KW-0963">Cytoplasm</keyword>
<dbReference type="GO" id="GO:0003725">
    <property type="term" value="F:double-stranded RNA binding"/>
    <property type="evidence" value="ECO:0007669"/>
    <property type="project" value="TreeGrafter"/>
</dbReference>
<feature type="domain" description="C2H2-type" evidence="12">
    <location>
        <begin position="62"/>
        <end position="84"/>
    </location>
</feature>
<dbReference type="GO" id="GO:0005737">
    <property type="term" value="C:cytoplasm"/>
    <property type="evidence" value="ECO:0007669"/>
    <property type="project" value="UniProtKB-SubCell"/>
</dbReference>
<feature type="region of interest" description="Disordered" evidence="11">
    <location>
        <begin position="205"/>
        <end position="234"/>
    </location>
</feature>
<protein>
    <recommendedName>
        <fullName evidence="10">Zinc finger protein 346</fullName>
    </recommendedName>
</protein>
<comment type="subcellular location">
    <subcellularLocation>
        <location evidence="2">Cytoplasm</location>
    </subcellularLocation>
    <subcellularLocation>
        <location evidence="1">Nucleus</location>
    </subcellularLocation>
</comment>
<evidence type="ECO:0000259" key="12">
    <source>
        <dbReference type="PROSITE" id="PS00028"/>
    </source>
</evidence>
<keyword evidence="8" id="KW-0694">RNA-binding</keyword>
<reference evidence="13" key="1">
    <citation type="thesis" date="2020" institute="ProQuest LLC" country="789 East Eisenhower Parkway, Ann Arbor, MI, USA">
        <title>Comparative Genomics and Chromosome Evolution.</title>
        <authorList>
            <person name="Mudd A.B."/>
        </authorList>
    </citation>
    <scope>NUCLEOTIDE SEQUENCE</scope>
    <source>
        <strain evidence="13">Female2</strain>
        <tissue evidence="13">Blood</tissue>
    </source>
</reference>
<dbReference type="InterPro" id="IPR036236">
    <property type="entry name" value="Znf_C2H2_sf"/>
</dbReference>
<evidence type="ECO:0000256" key="5">
    <source>
        <dbReference type="ARBA" id="ARBA00022737"/>
    </source>
</evidence>
<dbReference type="InterPro" id="IPR022755">
    <property type="entry name" value="Znf_C2H2_jaz"/>
</dbReference>
<evidence type="ECO:0000313" key="14">
    <source>
        <dbReference type="Proteomes" id="UP000812440"/>
    </source>
</evidence>
<dbReference type="SMART" id="SM00355">
    <property type="entry name" value="ZnF_C2H2"/>
    <property type="match status" value="2"/>
</dbReference>
<evidence type="ECO:0000256" key="10">
    <source>
        <dbReference type="ARBA" id="ARBA00039634"/>
    </source>
</evidence>
<dbReference type="OrthoDB" id="1925236at2759"/>
<dbReference type="SUPFAM" id="SSF57667">
    <property type="entry name" value="beta-beta-alpha zinc fingers"/>
    <property type="match status" value="2"/>
</dbReference>
<comment type="caution">
    <text evidence="13">The sequence shown here is derived from an EMBL/GenBank/DDBJ whole genome shotgun (WGS) entry which is preliminary data.</text>
</comment>
<organism evidence="13 14">
    <name type="scientific">Hymenochirus boettgeri</name>
    <name type="common">Congo dwarf clawed frog</name>
    <dbReference type="NCBI Taxonomy" id="247094"/>
    <lineage>
        <taxon>Eukaryota</taxon>
        <taxon>Metazoa</taxon>
        <taxon>Chordata</taxon>
        <taxon>Craniata</taxon>
        <taxon>Vertebrata</taxon>
        <taxon>Euteleostomi</taxon>
        <taxon>Amphibia</taxon>
        <taxon>Batrachia</taxon>
        <taxon>Anura</taxon>
        <taxon>Pipoidea</taxon>
        <taxon>Pipidae</taxon>
        <taxon>Pipinae</taxon>
        <taxon>Hymenochirus</taxon>
    </lineage>
</organism>
<dbReference type="SMART" id="SM00451">
    <property type="entry name" value="ZnF_U1"/>
    <property type="match status" value="3"/>
</dbReference>
<name>A0A8T2J4Y9_9PIPI</name>
<dbReference type="GO" id="GO:0005634">
    <property type="term" value="C:nucleus"/>
    <property type="evidence" value="ECO:0007669"/>
    <property type="project" value="UniProtKB-SubCell"/>
</dbReference>
<evidence type="ECO:0000256" key="8">
    <source>
        <dbReference type="ARBA" id="ARBA00022884"/>
    </source>
</evidence>
<evidence type="ECO:0000256" key="7">
    <source>
        <dbReference type="ARBA" id="ARBA00022833"/>
    </source>
</evidence>
<evidence type="ECO:0000256" key="9">
    <source>
        <dbReference type="ARBA" id="ARBA00023242"/>
    </source>
</evidence>
<evidence type="ECO:0000256" key="3">
    <source>
        <dbReference type="ARBA" id="ARBA00022490"/>
    </source>
</evidence>
<dbReference type="InterPro" id="IPR003604">
    <property type="entry name" value="Matrin/U1-like-C_Znf_C2H2"/>
</dbReference>
<dbReference type="InterPro" id="IPR051868">
    <property type="entry name" value="ZN346_ZMAT4"/>
</dbReference>
<keyword evidence="5" id="KW-0677">Repeat</keyword>
<accession>A0A8T2J4Y9</accession>
<keyword evidence="6" id="KW-0863">Zinc-finger</keyword>
<evidence type="ECO:0000256" key="11">
    <source>
        <dbReference type="SAM" id="MobiDB-lite"/>
    </source>
</evidence>
<evidence type="ECO:0000256" key="6">
    <source>
        <dbReference type="ARBA" id="ARBA00022771"/>
    </source>
</evidence>
<keyword evidence="7" id="KW-0862">Zinc</keyword>
<dbReference type="Pfam" id="PF12171">
    <property type="entry name" value="zf-C2H2_jaz"/>
    <property type="match status" value="1"/>
</dbReference>
<proteinExistence type="predicted"/>
<evidence type="ECO:0000313" key="13">
    <source>
        <dbReference type="EMBL" id="KAG8439392.1"/>
    </source>
</evidence>
<evidence type="ECO:0000256" key="4">
    <source>
        <dbReference type="ARBA" id="ARBA00022723"/>
    </source>
</evidence>
<dbReference type="EMBL" id="JAACNH010000006">
    <property type="protein sequence ID" value="KAG8439392.1"/>
    <property type="molecule type" value="Genomic_DNA"/>
</dbReference>
<dbReference type="InterPro" id="IPR013087">
    <property type="entry name" value="Znf_C2H2_type"/>
</dbReference>
<dbReference type="Gene3D" id="3.30.160.60">
    <property type="entry name" value="Classic Zinc Finger"/>
    <property type="match status" value="3"/>
</dbReference>
<dbReference type="Proteomes" id="UP000812440">
    <property type="component" value="Chromosome 3"/>
</dbReference>
<evidence type="ECO:0000256" key="2">
    <source>
        <dbReference type="ARBA" id="ARBA00004496"/>
    </source>
</evidence>
<evidence type="ECO:0000256" key="1">
    <source>
        <dbReference type="ARBA" id="ARBA00004123"/>
    </source>
</evidence>
<dbReference type="AlphaFoldDB" id="A0A8T2J4Y9"/>
<gene>
    <name evidence="13" type="ORF">GDO86_005561</name>
</gene>
<keyword evidence="4" id="KW-0479">Metal-binding</keyword>
<keyword evidence="9" id="KW-0539">Nucleus</keyword>
<dbReference type="PANTHER" id="PTHR46144:SF5">
    <property type="entry name" value="ZINC FINGER PROTEIN 346"/>
    <property type="match status" value="1"/>
</dbReference>
<sequence>MALSSPVVAQSHYEGKTHMKNLKLRQQGGIPEGTLLQTKKPIVRKPTVAAKTEDPLDSTKFCTLCHATFNNPLMAEQHYKGKKHKKQETKSQLMTIYTSSVNSLPQAPPPTVKGPSPGSESDFFSVGKGYSCDTCSIVLNSIEQYQAHISGLKHKNQILSMTSSSVECQPPAGGTSFTGALSSSGLPPSLVGAVAMGCPPSLDNPLTEGLSASGSATYGGLQQPPYAPPHNNQPYIHEDLMGRNDYNYYSKDC</sequence>